<gene>
    <name evidence="8" type="ORF">S12H4_60879</name>
</gene>
<dbReference type="SUPFAM" id="SSF82866">
    <property type="entry name" value="Multidrug efflux transporter AcrB transmembrane domain"/>
    <property type="match status" value="1"/>
</dbReference>
<evidence type="ECO:0000256" key="1">
    <source>
        <dbReference type="ARBA" id="ARBA00004651"/>
    </source>
</evidence>
<reference evidence="8" key="1">
    <citation type="journal article" date="2014" name="Front. Microbiol.">
        <title>High frequency of phylogenetically diverse reductive dehalogenase-homologous genes in deep subseafloor sedimentary metagenomes.</title>
        <authorList>
            <person name="Kawai M."/>
            <person name="Futagami T."/>
            <person name="Toyoda A."/>
            <person name="Takaki Y."/>
            <person name="Nishi S."/>
            <person name="Hori S."/>
            <person name="Arai W."/>
            <person name="Tsubouchi T."/>
            <person name="Morono Y."/>
            <person name="Uchiyama I."/>
            <person name="Ito T."/>
            <person name="Fujiyama A."/>
            <person name="Inagaki F."/>
            <person name="Takami H."/>
        </authorList>
    </citation>
    <scope>NUCLEOTIDE SEQUENCE</scope>
    <source>
        <strain evidence="8">Expedition CK06-06</strain>
    </source>
</reference>
<evidence type="ECO:0000256" key="6">
    <source>
        <dbReference type="SAM" id="Phobius"/>
    </source>
</evidence>
<dbReference type="EMBL" id="BARW01040201">
    <property type="protein sequence ID" value="GAJ16758.1"/>
    <property type="molecule type" value="Genomic_DNA"/>
</dbReference>
<dbReference type="Pfam" id="PF03176">
    <property type="entry name" value="MMPL"/>
    <property type="match status" value="1"/>
</dbReference>
<comment type="subcellular location">
    <subcellularLocation>
        <location evidence="1">Cell membrane</location>
        <topology evidence="1">Multi-pass membrane protein</topology>
    </subcellularLocation>
</comment>
<feature type="transmembrane region" description="Helical" evidence="6">
    <location>
        <begin position="37"/>
        <end position="62"/>
    </location>
</feature>
<dbReference type="PROSITE" id="PS51257">
    <property type="entry name" value="PROKAR_LIPOPROTEIN"/>
    <property type="match status" value="1"/>
</dbReference>
<dbReference type="InterPro" id="IPR004869">
    <property type="entry name" value="MMPL_dom"/>
</dbReference>
<dbReference type="PANTHER" id="PTHR33406:SF13">
    <property type="entry name" value="MEMBRANE PROTEIN YDFJ"/>
    <property type="match status" value="1"/>
</dbReference>
<keyword evidence="3 6" id="KW-0812">Transmembrane</keyword>
<evidence type="ECO:0000259" key="7">
    <source>
        <dbReference type="Pfam" id="PF03176"/>
    </source>
</evidence>
<evidence type="ECO:0000313" key="8">
    <source>
        <dbReference type="EMBL" id="GAJ16758.1"/>
    </source>
</evidence>
<evidence type="ECO:0000256" key="5">
    <source>
        <dbReference type="ARBA" id="ARBA00023136"/>
    </source>
</evidence>
<proteinExistence type="predicted"/>
<protein>
    <recommendedName>
        <fullName evidence="7">Membrane transport protein MMPL domain-containing protein</fullName>
    </recommendedName>
</protein>
<feature type="non-terminal residue" evidence="8">
    <location>
        <position position="127"/>
    </location>
</feature>
<accession>X1UGZ4</accession>
<name>X1UGZ4_9ZZZZ</name>
<dbReference type="GO" id="GO:0005886">
    <property type="term" value="C:plasma membrane"/>
    <property type="evidence" value="ECO:0007669"/>
    <property type="project" value="UniProtKB-SubCell"/>
</dbReference>
<feature type="domain" description="Membrane transport protein MMPL" evidence="7">
    <location>
        <begin position="3"/>
        <end position="75"/>
    </location>
</feature>
<feature type="transmembrane region" description="Helical" evidence="6">
    <location>
        <begin position="101"/>
        <end position="120"/>
    </location>
</feature>
<dbReference type="Gene3D" id="1.20.1640.10">
    <property type="entry name" value="Multidrug efflux transporter AcrB transmembrane domain"/>
    <property type="match status" value="1"/>
</dbReference>
<dbReference type="InterPro" id="IPR050545">
    <property type="entry name" value="Mycobact_MmpL"/>
</dbReference>
<organism evidence="8">
    <name type="scientific">marine sediment metagenome</name>
    <dbReference type="NCBI Taxonomy" id="412755"/>
    <lineage>
        <taxon>unclassified sequences</taxon>
        <taxon>metagenomes</taxon>
        <taxon>ecological metagenomes</taxon>
    </lineage>
</organism>
<feature type="transmembrane region" description="Helical" evidence="6">
    <location>
        <begin position="12"/>
        <end position="31"/>
    </location>
</feature>
<evidence type="ECO:0000256" key="4">
    <source>
        <dbReference type="ARBA" id="ARBA00022989"/>
    </source>
</evidence>
<dbReference type="AlphaFoldDB" id="X1UGZ4"/>
<keyword evidence="2" id="KW-1003">Cell membrane</keyword>
<comment type="caution">
    <text evidence="8">The sequence shown here is derived from an EMBL/GenBank/DDBJ whole genome shotgun (WGS) entry which is preliminary data.</text>
</comment>
<dbReference type="PANTHER" id="PTHR33406">
    <property type="entry name" value="MEMBRANE PROTEIN MJ1562-RELATED"/>
    <property type="match status" value="1"/>
</dbReference>
<evidence type="ECO:0000256" key="3">
    <source>
        <dbReference type="ARBA" id="ARBA00022692"/>
    </source>
</evidence>
<keyword evidence="4 6" id="KW-1133">Transmembrane helix</keyword>
<evidence type="ECO:0000256" key="2">
    <source>
        <dbReference type="ARBA" id="ARBA00022475"/>
    </source>
</evidence>
<sequence length="127" mass="14190">MEKTFLKSGKGILTGALTTACAFLTMVISHSRGMKEMGLATGTGLLAILLATMLFLPSLLVFRERRIDKKHERKKGIKQIVQRDISFRFLGRTGEWLSKHYIFTILASIVISSLLIWSASNISKGEF</sequence>
<keyword evidence="5 6" id="KW-0472">Membrane</keyword>